<evidence type="ECO:0000313" key="2">
    <source>
        <dbReference type="EMBL" id="GLJ78018.1"/>
    </source>
</evidence>
<feature type="transmembrane region" description="Helical" evidence="1">
    <location>
        <begin position="105"/>
        <end position="123"/>
    </location>
</feature>
<keyword evidence="1" id="KW-0812">Transmembrane</keyword>
<dbReference type="Proteomes" id="UP001142372">
    <property type="component" value="Unassembled WGS sequence"/>
</dbReference>
<organism evidence="2 3">
    <name type="scientific">Leifsonia poae</name>
    <dbReference type="NCBI Taxonomy" id="110933"/>
    <lineage>
        <taxon>Bacteria</taxon>
        <taxon>Bacillati</taxon>
        <taxon>Actinomycetota</taxon>
        <taxon>Actinomycetes</taxon>
        <taxon>Micrococcales</taxon>
        <taxon>Microbacteriaceae</taxon>
        <taxon>Leifsonia</taxon>
    </lineage>
</organism>
<comment type="caution">
    <text evidence="2">The sequence shown here is derived from an EMBL/GenBank/DDBJ whole genome shotgun (WGS) entry which is preliminary data.</text>
</comment>
<sequence length="133" mass="13846">MTAANGRPGRVTFIAVLVWLQAFFDLLGGIALLVLQNDAELRAQLGGSTGVIVTGIVLIALALIIFAIARGLLRGSRTARAIVTVVQLLSIASVIYAAAVFPAQLPSAAISAAISLIVIIMLWSGRAGDFFRS</sequence>
<name>A0A9W6HDB3_9MICO</name>
<keyword evidence="1" id="KW-1133">Transmembrane helix</keyword>
<feature type="transmembrane region" description="Helical" evidence="1">
    <location>
        <begin position="47"/>
        <end position="69"/>
    </location>
</feature>
<keyword evidence="3" id="KW-1185">Reference proteome</keyword>
<evidence type="ECO:0000256" key="1">
    <source>
        <dbReference type="SAM" id="Phobius"/>
    </source>
</evidence>
<dbReference type="RefSeq" id="WP_271178615.1">
    <property type="nucleotide sequence ID" value="NZ_BAAAJO010000003.1"/>
</dbReference>
<proteinExistence type="predicted"/>
<accession>A0A9W6HDB3</accession>
<protein>
    <submittedName>
        <fullName evidence="2">Uncharacterized protein</fullName>
    </submittedName>
</protein>
<evidence type="ECO:0000313" key="3">
    <source>
        <dbReference type="Proteomes" id="UP001142372"/>
    </source>
</evidence>
<feature type="transmembrane region" description="Helical" evidence="1">
    <location>
        <begin position="12"/>
        <end position="35"/>
    </location>
</feature>
<reference evidence="2" key="2">
    <citation type="submission" date="2023-01" db="EMBL/GenBank/DDBJ databases">
        <authorList>
            <person name="Sun Q."/>
            <person name="Evtushenko L."/>
        </authorList>
    </citation>
    <scope>NUCLEOTIDE SEQUENCE</scope>
    <source>
        <strain evidence="2">VKM Ac-1401</strain>
    </source>
</reference>
<dbReference type="EMBL" id="BSEN01000015">
    <property type="protein sequence ID" value="GLJ78018.1"/>
    <property type="molecule type" value="Genomic_DNA"/>
</dbReference>
<keyword evidence="1" id="KW-0472">Membrane</keyword>
<gene>
    <name evidence="2" type="ORF">GCM10017584_35920</name>
</gene>
<dbReference type="AlphaFoldDB" id="A0A9W6HDB3"/>
<reference evidence="2" key="1">
    <citation type="journal article" date="2014" name="Int. J. Syst. Evol. Microbiol.">
        <title>Complete genome sequence of Corynebacterium casei LMG S-19264T (=DSM 44701T), isolated from a smear-ripened cheese.</title>
        <authorList>
            <consortium name="US DOE Joint Genome Institute (JGI-PGF)"/>
            <person name="Walter F."/>
            <person name="Albersmeier A."/>
            <person name="Kalinowski J."/>
            <person name="Ruckert C."/>
        </authorList>
    </citation>
    <scope>NUCLEOTIDE SEQUENCE</scope>
    <source>
        <strain evidence="2">VKM Ac-1401</strain>
    </source>
</reference>
<feature type="transmembrane region" description="Helical" evidence="1">
    <location>
        <begin position="81"/>
        <end position="99"/>
    </location>
</feature>